<organism evidence="2 3">
    <name type="scientific">Nodularia spumigena UHCC 0060</name>
    <dbReference type="NCBI Taxonomy" id="3110300"/>
    <lineage>
        <taxon>Bacteria</taxon>
        <taxon>Bacillati</taxon>
        <taxon>Cyanobacteriota</taxon>
        <taxon>Cyanophyceae</taxon>
        <taxon>Nostocales</taxon>
        <taxon>Nodulariaceae</taxon>
        <taxon>Nodularia</taxon>
    </lineage>
</organism>
<dbReference type="RefSeq" id="WP_006197395.1">
    <property type="nucleotide sequence ID" value="NZ_JAYGHK010000033.1"/>
</dbReference>
<dbReference type="GeneID" id="78017122"/>
<gene>
    <name evidence="2" type="ORF">VB695_12080</name>
</gene>
<evidence type="ECO:0000313" key="3">
    <source>
        <dbReference type="Proteomes" id="UP001303285"/>
    </source>
</evidence>
<evidence type="ECO:0000256" key="1">
    <source>
        <dbReference type="SAM" id="MobiDB-lite"/>
    </source>
</evidence>
<name>A0ABU5URA3_NODSP</name>
<sequence>MSNREKLESVKLSAQLQAIATAVHDVARVSQGDAIALLSLLRHLEQLHRDIRDSAFQESLPDNRQKLYSLLKDIEAEGGWPYIERMRLKAFLATLPPAAMENYSEQENSDDALESDRSLSW</sequence>
<feature type="region of interest" description="Disordered" evidence="1">
    <location>
        <begin position="101"/>
        <end position="121"/>
    </location>
</feature>
<dbReference type="EMBL" id="JAYGHK010000033">
    <property type="protein sequence ID" value="MEA5608796.1"/>
    <property type="molecule type" value="Genomic_DNA"/>
</dbReference>
<reference evidence="2 3" key="1">
    <citation type="submission" date="2023-12" db="EMBL/GenBank/DDBJ databases">
        <title>Baltic Sea Cyanobacteria.</title>
        <authorList>
            <person name="Delbaje E."/>
            <person name="Fewer D.P."/>
            <person name="Shishido T.K."/>
        </authorList>
    </citation>
    <scope>NUCLEOTIDE SEQUENCE [LARGE SCALE GENOMIC DNA]</scope>
    <source>
        <strain evidence="2 3">UHCC 0060</strain>
    </source>
</reference>
<comment type="caution">
    <text evidence="2">The sequence shown here is derived from an EMBL/GenBank/DDBJ whole genome shotgun (WGS) entry which is preliminary data.</text>
</comment>
<protein>
    <submittedName>
        <fullName evidence="2">Uncharacterized protein</fullName>
    </submittedName>
</protein>
<dbReference type="Proteomes" id="UP001303285">
    <property type="component" value="Unassembled WGS sequence"/>
</dbReference>
<proteinExistence type="predicted"/>
<accession>A0ABU5URA3</accession>
<keyword evidence="3" id="KW-1185">Reference proteome</keyword>
<evidence type="ECO:0000313" key="2">
    <source>
        <dbReference type="EMBL" id="MEA5608796.1"/>
    </source>
</evidence>